<reference evidence="4 5" key="1">
    <citation type="submission" date="2019-03" db="EMBL/GenBank/DDBJ databases">
        <title>Genomic Encyclopedia of Type Strains, Phase IV (KMG-IV): sequencing the most valuable type-strain genomes for metagenomic binning, comparative biology and taxonomic classification.</title>
        <authorList>
            <person name="Goeker M."/>
        </authorList>
    </citation>
    <scope>NUCLEOTIDE SEQUENCE [LARGE SCALE GENOMIC DNA]</scope>
    <source>
        <strain evidence="4 5">DSM 13587</strain>
    </source>
</reference>
<evidence type="ECO:0000256" key="1">
    <source>
        <dbReference type="ARBA" id="ARBA00023231"/>
    </source>
</evidence>
<evidence type="ECO:0000259" key="2">
    <source>
        <dbReference type="Pfam" id="PF02579"/>
    </source>
</evidence>
<dbReference type="Gene3D" id="3.30.420.130">
    <property type="entry name" value="Dinitrogenase iron-molybdenum cofactor biosynthesis domain"/>
    <property type="match status" value="1"/>
</dbReference>
<proteinExistence type="predicted"/>
<name>A0A4R3NB51_9GAMM</name>
<dbReference type="Gene3D" id="1.10.150.590">
    <property type="entry name" value="Dinitrogenase iron-molybdenum cofactor, N-terminal"/>
    <property type="match status" value="1"/>
</dbReference>
<dbReference type="AlphaFoldDB" id="A0A4R3NB51"/>
<dbReference type="Proteomes" id="UP000295717">
    <property type="component" value="Unassembled WGS sequence"/>
</dbReference>
<accession>A0A4R3NB51</accession>
<dbReference type="Pfam" id="PF02579">
    <property type="entry name" value="Nitro_FeMo-Co"/>
    <property type="match status" value="1"/>
</dbReference>
<gene>
    <name evidence="4" type="ORF">EDC35_101591</name>
</gene>
<evidence type="ECO:0000259" key="3">
    <source>
        <dbReference type="Pfam" id="PF16844"/>
    </source>
</evidence>
<comment type="caution">
    <text evidence="4">The sequence shown here is derived from an EMBL/GenBank/DDBJ whole genome shotgun (WGS) entry which is preliminary data.</text>
</comment>
<sequence>MSALSPQLALRIGLAARTLRIAPAQLMPVLIRALKLPLTDQKLKRLTVAQLHAAGQGVFAAQQAKALDQAILYLQDRAGVDIIDPAIPPVSPYREGDLPGSIRIAVASNEGLSLDGDFGDCARFLIYQVSRQESRLIDVRGTAGEKGVAKRLVWRTALIQDCQVLLARSIGIRSVAQLVHLDVYPVTDLLPATAPEAIDDLRRVLRNSPPPWLAKIMGLELTGSAVRVPASVSRTARSSVSFA</sequence>
<dbReference type="SUPFAM" id="SSF53146">
    <property type="entry name" value="Nitrogenase accessory factor-like"/>
    <property type="match status" value="1"/>
</dbReference>
<dbReference type="RefSeq" id="WP_132975531.1">
    <property type="nucleotide sequence ID" value="NZ_SMAO01000001.1"/>
</dbReference>
<dbReference type="InterPro" id="IPR031763">
    <property type="entry name" value="NafY_N"/>
</dbReference>
<dbReference type="InterPro" id="IPR038127">
    <property type="entry name" value="NafY_N_sf"/>
</dbReference>
<dbReference type="InterPro" id="IPR036105">
    <property type="entry name" value="DiNase_FeMo-co_biosyn_sf"/>
</dbReference>
<dbReference type="EMBL" id="SMAO01000001">
    <property type="protein sequence ID" value="TCT24269.1"/>
    <property type="molecule type" value="Genomic_DNA"/>
</dbReference>
<dbReference type="OrthoDB" id="9797941at2"/>
<evidence type="ECO:0000313" key="5">
    <source>
        <dbReference type="Proteomes" id="UP000295717"/>
    </source>
</evidence>
<protein>
    <submittedName>
        <fullName evidence="4">NafY-like iron-molybdenum dinitrogenase accessory protein</fullName>
    </submittedName>
</protein>
<keyword evidence="1" id="KW-0535">Nitrogen fixation</keyword>
<dbReference type="Pfam" id="PF16844">
    <property type="entry name" value="DIMCO_N"/>
    <property type="match status" value="1"/>
</dbReference>
<evidence type="ECO:0000313" key="4">
    <source>
        <dbReference type="EMBL" id="TCT24269.1"/>
    </source>
</evidence>
<feature type="domain" description="Dinitrogenase iron-molybdenum cofactor biosynthesis" evidence="2">
    <location>
        <begin position="113"/>
        <end position="201"/>
    </location>
</feature>
<keyword evidence="5" id="KW-1185">Reference proteome</keyword>
<feature type="domain" description="Dinitrogenase iron-molybdenum cofactor N-terminal" evidence="3">
    <location>
        <begin position="4"/>
        <end position="77"/>
    </location>
</feature>
<organism evidence="4 5">
    <name type="scientific">Thiobaca trueperi</name>
    <dbReference type="NCBI Taxonomy" id="127458"/>
    <lineage>
        <taxon>Bacteria</taxon>
        <taxon>Pseudomonadati</taxon>
        <taxon>Pseudomonadota</taxon>
        <taxon>Gammaproteobacteria</taxon>
        <taxon>Chromatiales</taxon>
        <taxon>Chromatiaceae</taxon>
        <taxon>Thiobaca</taxon>
    </lineage>
</organism>
<dbReference type="InterPro" id="IPR003731">
    <property type="entry name" value="Di-Nase_FeMo-co_biosynth"/>
</dbReference>